<dbReference type="InterPro" id="IPR011598">
    <property type="entry name" value="bHLH_dom"/>
</dbReference>
<dbReference type="GeneID" id="19173387"/>
<organism evidence="3 4">
    <name type="scientific">Capronia epimyces CBS 606.96</name>
    <dbReference type="NCBI Taxonomy" id="1182542"/>
    <lineage>
        <taxon>Eukaryota</taxon>
        <taxon>Fungi</taxon>
        <taxon>Dikarya</taxon>
        <taxon>Ascomycota</taxon>
        <taxon>Pezizomycotina</taxon>
        <taxon>Eurotiomycetes</taxon>
        <taxon>Chaetothyriomycetidae</taxon>
        <taxon>Chaetothyriales</taxon>
        <taxon>Herpotrichiellaceae</taxon>
        <taxon>Capronia</taxon>
    </lineage>
</organism>
<comment type="caution">
    <text evidence="3">The sequence shown here is derived from an EMBL/GenBank/DDBJ whole genome shotgun (WGS) entry which is preliminary data.</text>
</comment>
<feature type="domain" description="BHLH" evidence="2">
    <location>
        <begin position="434"/>
        <end position="489"/>
    </location>
</feature>
<feature type="compositionally biased region" description="Low complexity" evidence="1">
    <location>
        <begin position="250"/>
        <end position="261"/>
    </location>
</feature>
<feature type="compositionally biased region" description="Acidic residues" evidence="1">
    <location>
        <begin position="353"/>
        <end position="363"/>
    </location>
</feature>
<dbReference type="Gene3D" id="4.10.280.10">
    <property type="entry name" value="Helix-loop-helix DNA-binding domain"/>
    <property type="match status" value="1"/>
</dbReference>
<feature type="compositionally biased region" description="Basic and acidic residues" evidence="1">
    <location>
        <begin position="334"/>
        <end position="352"/>
    </location>
</feature>
<feature type="region of interest" description="Disordered" evidence="1">
    <location>
        <begin position="213"/>
        <end position="450"/>
    </location>
</feature>
<name>W9XCC3_9EURO</name>
<evidence type="ECO:0000313" key="4">
    <source>
        <dbReference type="Proteomes" id="UP000019478"/>
    </source>
</evidence>
<dbReference type="eggNOG" id="ENOG502TG1V">
    <property type="taxonomic scope" value="Eukaryota"/>
</dbReference>
<reference evidence="3 4" key="1">
    <citation type="submission" date="2013-03" db="EMBL/GenBank/DDBJ databases">
        <title>The Genome Sequence of Capronia epimyces CBS 606.96.</title>
        <authorList>
            <consortium name="The Broad Institute Genomics Platform"/>
            <person name="Cuomo C."/>
            <person name="de Hoog S."/>
            <person name="Gorbushina A."/>
            <person name="Walker B."/>
            <person name="Young S.K."/>
            <person name="Zeng Q."/>
            <person name="Gargeya S."/>
            <person name="Fitzgerald M."/>
            <person name="Haas B."/>
            <person name="Abouelleil A."/>
            <person name="Allen A.W."/>
            <person name="Alvarado L."/>
            <person name="Arachchi H.M."/>
            <person name="Berlin A.M."/>
            <person name="Chapman S.B."/>
            <person name="Gainer-Dewar J."/>
            <person name="Goldberg J."/>
            <person name="Griggs A."/>
            <person name="Gujja S."/>
            <person name="Hansen M."/>
            <person name="Howarth C."/>
            <person name="Imamovic A."/>
            <person name="Ireland A."/>
            <person name="Larimer J."/>
            <person name="McCowan C."/>
            <person name="Murphy C."/>
            <person name="Pearson M."/>
            <person name="Poon T.W."/>
            <person name="Priest M."/>
            <person name="Roberts A."/>
            <person name="Saif S."/>
            <person name="Shea T."/>
            <person name="Sisk P."/>
            <person name="Sykes S."/>
            <person name="Wortman J."/>
            <person name="Nusbaum C."/>
            <person name="Birren B."/>
        </authorList>
    </citation>
    <scope>NUCLEOTIDE SEQUENCE [LARGE SCALE GENOMIC DNA]</scope>
    <source>
        <strain evidence="3 4">CBS 606.96</strain>
    </source>
</reference>
<dbReference type="STRING" id="1182542.W9XCC3"/>
<feature type="compositionally biased region" description="Polar residues" evidence="1">
    <location>
        <begin position="277"/>
        <end position="294"/>
    </location>
</feature>
<dbReference type="InterPro" id="IPR036638">
    <property type="entry name" value="HLH_DNA-bd_sf"/>
</dbReference>
<protein>
    <recommendedName>
        <fullName evidence="2">BHLH domain-containing protein</fullName>
    </recommendedName>
</protein>
<dbReference type="RefSeq" id="XP_007737587.1">
    <property type="nucleotide sequence ID" value="XM_007739397.1"/>
</dbReference>
<feature type="compositionally biased region" description="Polar residues" evidence="1">
    <location>
        <begin position="414"/>
        <end position="424"/>
    </location>
</feature>
<evidence type="ECO:0000259" key="2">
    <source>
        <dbReference type="PROSITE" id="PS50888"/>
    </source>
</evidence>
<dbReference type="Proteomes" id="UP000019478">
    <property type="component" value="Unassembled WGS sequence"/>
</dbReference>
<dbReference type="SUPFAM" id="SSF47459">
    <property type="entry name" value="HLH, helix-loop-helix DNA-binding domain"/>
    <property type="match status" value="1"/>
</dbReference>
<dbReference type="GO" id="GO:0046983">
    <property type="term" value="F:protein dimerization activity"/>
    <property type="evidence" value="ECO:0007669"/>
    <property type="project" value="InterPro"/>
</dbReference>
<dbReference type="EMBL" id="AMGY01000009">
    <property type="protein sequence ID" value="EXJ78142.1"/>
    <property type="molecule type" value="Genomic_DNA"/>
</dbReference>
<accession>W9XCC3</accession>
<dbReference type="AlphaFoldDB" id="W9XCC3"/>
<sequence length="518" mass="56359">MSSHGGQQNFPFGCMAHTSDPFVVDPVTYNYCADQQENIHGLGLPEFIHPGPPPGQPLLNAHENRDLDNFFQDFDQNAAANKNIAQSQFNIVAGSDQYYGMPPMFVGSDTSLGPRYVVDTHQLQGAGLSYGHGIAGQHMNVNAVKQPNTLASGMPPGVYHDTAFPDPLITQLQTAASMQPAFGPGWQHSFAPHGSMDMPQLQGRQAMAFGTDSRFQPTGYAAPNNPLDPDIPQAMQTHPMDWFESASASTTQPNTRPNTQPSSPNWSKKRTFEDFQGDQNPRNGFVQGNIQQIGFAQASPPKPNPRRKPSAVVKYEQGPSSQPPTPLPNSKPHTPLDREVRAVDEVGNHEQDAEAEAEDDDAATESARSPSPAPWPAHKARPSRNPNPAPPKGTRKKRASTTSSPAVKSKSKAQRTSGGSQVANSIRVPLTQEQKKANHTSSEQRRRDATARSYAELYDLVPELDVLGKQSTMKKLEVVVAKVQRVKQRVETLRARLGLDPVSGRSFGPSPYTFSAAQ</sequence>
<dbReference type="PROSITE" id="PS50888">
    <property type="entry name" value="BHLH"/>
    <property type="match status" value="1"/>
</dbReference>
<evidence type="ECO:0000313" key="3">
    <source>
        <dbReference type="EMBL" id="EXJ78142.1"/>
    </source>
</evidence>
<evidence type="ECO:0000256" key="1">
    <source>
        <dbReference type="SAM" id="MobiDB-lite"/>
    </source>
</evidence>
<proteinExistence type="predicted"/>
<dbReference type="HOGENOM" id="CLU_549853_0_0_1"/>
<keyword evidence="4" id="KW-1185">Reference proteome</keyword>
<dbReference type="OrthoDB" id="5778525at2759"/>
<gene>
    <name evidence="3" type="ORF">A1O3_09303</name>
</gene>